<dbReference type="InterPro" id="IPR029063">
    <property type="entry name" value="SAM-dependent_MTases_sf"/>
</dbReference>
<feature type="binding site" evidence="6">
    <location>
        <position position="162"/>
    </location>
    <ligand>
        <name>S-adenosyl-L-methionine</name>
        <dbReference type="ChEBI" id="CHEBI:59789"/>
    </ligand>
</feature>
<dbReference type="Gene3D" id="3.40.50.150">
    <property type="entry name" value="Vaccinia Virus protein VP39"/>
    <property type="match status" value="1"/>
</dbReference>
<evidence type="ECO:0000256" key="6">
    <source>
        <dbReference type="HAMAP-Rule" id="MF_00735"/>
    </source>
</evidence>
<keyword evidence="3 6" id="KW-0489">Methyltransferase</keyword>
<evidence type="ECO:0000313" key="7">
    <source>
        <dbReference type="EMBL" id="QII82975.1"/>
    </source>
</evidence>
<dbReference type="SUPFAM" id="SSF53335">
    <property type="entry name" value="S-adenosyl-L-methionine-dependent methyltransferases"/>
    <property type="match status" value="1"/>
</dbReference>
<dbReference type="HAMAP" id="MF_00735">
    <property type="entry name" value="Methyltr_PrmA"/>
    <property type="match status" value="1"/>
</dbReference>
<feature type="binding site" evidence="6">
    <location>
        <position position="183"/>
    </location>
    <ligand>
        <name>S-adenosyl-L-methionine</name>
        <dbReference type="ChEBI" id="CHEBI:59789"/>
    </ligand>
</feature>
<accession>A0A6G7KCJ2</accession>
<comment type="subcellular location">
    <subcellularLocation>
        <location evidence="6">Cytoplasm</location>
    </subcellularLocation>
</comment>
<dbReference type="CDD" id="cd02440">
    <property type="entry name" value="AdoMet_MTases"/>
    <property type="match status" value="1"/>
</dbReference>
<evidence type="ECO:0000256" key="2">
    <source>
        <dbReference type="ARBA" id="ARBA00022490"/>
    </source>
</evidence>
<reference evidence="7 8" key="1">
    <citation type="journal article" date="2017" name="Int. J. Syst. Evol. Microbiol.">
        <title>Jeotgalibaca porci sp. nov. and Jeotgalibaca arthritidis sp. nov., isolated from pigs, and emended description of the genus Jeotgalibaca.</title>
        <authorList>
            <person name="Zamora L."/>
            <person name="Perez-Sancho M."/>
            <person name="Dominguez L."/>
            <person name="Fernandez-Garayzabal J.F."/>
            <person name="Vela A.I."/>
        </authorList>
    </citation>
    <scope>NUCLEOTIDE SEQUENCE [LARGE SCALE GENOMIC DNA]</scope>
    <source>
        <strain evidence="7 8">CECT 9157</strain>
    </source>
</reference>
<comment type="catalytic activity">
    <reaction evidence="6">
        <text>L-lysyl-[protein] + 3 S-adenosyl-L-methionine = N(6),N(6),N(6)-trimethyl-L-lysyl-[protein] + 3 S-adenosyl-L-homocysteine + 3 H(+)</text>
        <dbReference type="Rhea" id="RHEA:54192"/>
        <dbReference type="Rhea" id="RHEA-COMP:9752"/>
        <dbReference type="Rhea" id="RHEA-COMP:13826"/>
        <dbReference type="ChEBI" id="CHEBI:15378"/>
        <dbReference type="ChEBI" id="CHEBI:29969"/>
        <dbReference type="ChEBI" id="CHEBI:57856"/>
        <dbReference type="ChEBI" id="CHEBI:59789"/>
        <dbReference type="ChEBI" id="CHEBI:61961"/>
    </reaction>
</comment>
<evidence type="ECO:0000256" key="4">
    <source>
        <dbReference type="ARBA" id="ARBA00022679"/>
    </source>
</evidence>
<dbReference type="PANTHER" id="PTHR43648:SF1">
    <property type="entry name" value="ELECTRON TRANSFER FLAVOPROTEIN BETA SUBUNIT LYSINE METHYLTRANSFERASE"/>
    <property type="match status" value="1"/>
</dbReference>
<dbReference type="NCBIfam" id="TIGR00406">
    <property type="entry name" value="prmA"/>
    <property type="match status" value="1"/>
</dbReference>
<dbReference type="InterPro" id="IPR004498">
    <property type="entry name" value="Ribosomal_PrmA_MeTrfase"/>
</dbReference>
<dbReference type="GO" id="GO:0008276">
    <property type="term" value="F:protein methyltransferase activity"/>
    <property type="evidence" value="ECO:0007669"/>
    <property type="project" value="UniProtKB-UniRule"/>
</dbReference>
<dbReference type="PANTHER" id="PTHR43648">
    <property type="entry name" value="ELECTRON TRANSFER FLAVOPROTEIN BETA SUBUNIT LYSINE METHYLTRANSFERASE"/>
    <property type="match status" value="1"/>
</dbReference>
<gene>
    <name evidence="6 7" type="primary">prmA</name>
    <name evidence="7" type="ORF">G7057_11305</name>
</gene>
<proteinExistence type="inferred from homology"/>
<protein>
    <recommendedName>
        <fullName evidence="6">Ribosomal protein L11 methyltransferase</fullName>
        <shortName evidence="6">L11 Mtase</shortName>
        <ecNumber evidence="6">2.1.1.-</ecNumber>
    </recommendedName>
</protein>
<dbReference type="GO" id="GO:0005737">
    <property type="term" value="C:cytoplasm"/>
    <property type="evidence" value="ECO:0007669"/>
    <property type="project" value="UniProtKB-SubCell"/>
</dbReference>
<name>A0A6G7KCJ2_9LACT</name>
<dbReference type="RefSeq" id="WP_166163824.1">
    <property type="nucleotide sequence ID" value="NZ_CP049740.1"/>
</dbReference>
<keyword evidence="5 6" id="KW-0949">S-adenosyl-L-methionine</keyword>
<keyword evidence="2 6" id="KW-0963">Cytoplasm</keyword>
<dbReference type="Pfam" id="PF06325">
    <property type="entry name" value="PrmA"/>
    <property type="match status" value="1"/>
</dbReference>
<evidence type="ECO:0000256" key="1">
    <source>
        <dbReference type="ARBA" id="ARBA00009741"/>
    </source>
</evidence>
<keyword evidence="7" id="KW-0689">Ribosomal protein</keyword>
<comment type="similarity">
    <text evidence="1 6">Belongs to the methyltransferase superfamily. PrmA family.</text>
</comment>
<dbReference type="Proteomes" id="UP000501451">
    <property type="component" value="Chromosome"/>
</dbReference>
<feature type="binding site" evidence="6">
    <location>
        <position position="249"/>
    </location>
    <ligand>
        <name>S-adenosyl-L-methionine</name>
        <dbReference type="ChEBI" id="CHEBI:59789"/>
    </ligand>
</feature>
<dbReference type="EMBL" id="CP049740">
    <property type="protein sequence ID" value="QII82975.1"/>
    <property type="molecule type" value="Genomic_DNA"/>
</dbReference>
<evidence type="ECO:0000256" key="5">
    <source>
        <dbReference type="ARBA" id="ARBA00022691"/>
    </source>
</evidence>
<organism evidence="7 8">
    <name type="scientific">Jeotgalibaca arthritidis</name>
    <dbReference type="NCBI Taxonomy" id="1868794"/>
    <lineage>
        <taxon>Bacteria</taxon>
        <taxon>Bacillati</taxon>
        <taxon>Bacillota</taxon>
        <taxon>Bacilli</taxon>
        <taxon>Lactobacillales</taxon>
        <taxon>Carnobacteriaceae</taxon>
        <taxon>Jeotgalibaca</taxon>
    </lineage>
</organism>
<comment type="function">
    <text evidence="6">Methylates ribosomal protein L11.</text>
</comment>
<keyword evidence="7" id="KW-0687">Ribonucleoprotein</keyword>
<keyword evidence="4 6" id="KW-0808">Transferase</keyword>
<dbReference type="InterPro" id="IPR050078">
    <property type="entry name" value="Ribosomal_L11_MeTrfase_PrmA"/>
</dbReference>
<dbReference type="GO" id="GO:0032259">
    <property type="term" value="P:methylation"/>
    <property type="evidence" value="ECO:0007669"/>
    <property type="project" value="UniProtKB-KW"/>
</dbReference>
<sequence>MKWNEVVIVTTTEAADATANLFIEAGAQGTVIEDELDFINLQDDGFGQLKDDKDIPASDQDVFVKAYYPDTDAFLETITLIKQKMAAMAKIDLDLGKYQLIVNDVKEEDWENSWKQFYHPIRITRYLTIVPFWEDYTPQQADEKRLLMDPGMAFGTGTHPTTRLSLEALETVIRGDEKVLDVGTGSGVLSIAAKYLGAGETYAYDIDPVAIQQTKKNVELNGFSDSISIAKNSLLEGIKDAKADIIVANILAEILLLMITDAWNNLKDNGTFILSGIINSKKDDVLHALIEQGFVIEEIKNSKDWYCIICKKEVED</sequence>
<dbReference type="AlphaFoldDB" id="A0A6G7KCJ2"/>
<evidence type="ECO:0000256" key="3">
    <source>
        <dbReference type="ARBA" id="ARBA00022603"/>
    </source>
</evidence>
<dbReference type="GO" id="GO:0005840">
    <property type="term" value="C:ribosome"/>
    <property type="evidence" value="ECO:0007669"/>
    <property type="project" value="UniProtKB-KW"/>
</dbReference>
<evidence type="ECO:0000313" key="8">
    <source>
        <dbReference type="Proteomes" id="UP000501451"/>
    </source>
</evidence>
<dbReference type="EC" id="2.1.1.-" evidence="6"/>
<feature type="binding site" evidence="6">
    <location>
        <position position="205"/>
    </location>
    <ligand>
        <name>S-adenosyl-L-methionine</name>
        <dbReference type="ChEBI" id="CHEBI:59789"/>
    </ligand>
</feature>
<dbReference type="KEGG" id="jar:G7057_11305"/>
<keyword evidence="8" id="KW-1185">Reference proteome</keyword>
<dbReference type="PIRSF" id="PIRSF000401">
    <property type="entry name" value="RPL11_MTase"/>
    <property type="match status" value="1"/>
</dbReference>